<dbReference type="OrthoDB" id="8724845at2"/>
<dbReference type="InterPro" id="IPR003660">
    <property type="entry name" value="HAMP_dom"/>
</dbReference>
<evidence type="ECO:0000256" key="10">
    <source>
        <dbReference type="SAM" id="Phobius"/>
    </source>
</evidence>
<dbReference type="PROSITE" id="PS50885">
    <property type="entry name" value="HAMP"/>
    <property type="match status" value="1"/>
</dbReference>
<dbReference type="PANTHER" id="PTHR32089">
    <property type="entry name" value="METHYL-ACCEPTING CHEMOTAXIS PROTEIN MCPB"/>
    <property type="match status" value="1"/>
</dbReference>
<feature type="transmembrane region" description="Helical" evidence="10">
    <location>
        <begin position="288"/>
        <end position="311"/>
    </location>
</feature>
<keyword evidence="2 10" id="KW-0812">Transmembrane</keyword>
<evidence type="ECO:0000313" key="14">
    <source>
        <dbReference type="Proteomes" id="UP000186313"/>
    </source>
</evidence>
<dbReference type="CDD" id="cd11386">
    <property type="entry name" value="MCP_signal"/>
    <property type="match status" value="1"/>
</dbReference>
<evidence type="ECO:0000256" key="9">
    <source>
        <dbReference type="SAM" id="MobiDB-lite"/>
    </source>
</evidence>
<dbReference type="RefSeq" id="WP_075709554.1">
    <property type="nucleotide sequence ID" value="NZ_MJMJ01000023.1"/>
</dbReference>
<evidence type="ECO:0000256" key="1">
    <source>
        <dbReference type="ARBA" id="ARBA00004141"/>
    </source>
</evidence>
<dbReference type="PROSITE" id="PS50111">
    <property type="entry name" value="CHEMOTAXIS_TRANSDUC_2"/>
    <property type="match status" value="1"/>
</dbReference>
<evidence type="ECO:0000256" key="7">
    <source>
        <dbReference type="PROSITE-ProRule" id="PRU00284"/>
    </source>
</evidence>
<evidence type="ECO:0000259" key="12">
    <source>
        <dbReference type="PROSITE" id="PS50885"/>
    </source>
</evidence>
<dbReference type="SMART" id="SM00304">
    <property type="entry name" value="HAMP"/>
    <property type="match status" value="1"/>
</dbReference>
<evidence type="ECO:0000313" key="13">
    <source>
        <dbReference type="EMBL" id="OLQ88383.1"/>
    </source>
</evidence>
<dbReference type="GO" id="GO:0007165">
    <property type="term" value="P:signal transduction"/>
    <property type="evidence" value="ECO:0007669"/>
    <property type="project" value="UniProtKB-KW"/>
</dbReference>
<evidence type="ECO:0000256" key="5">
    <source>
        <dbReference type="ARBA" id="ARBA00023224"/>
    </source>
</evidence>
<protein>
    <submittedName>
        <fullName evidence="13">Chemotaxis protein</fullName>
    </submittedName>
</protein>
<dbReference type="STRING" id="1381081.BIY22_09485"/>
<name>A0A1Q9HF70_9VIBR</name>
<dbReference type="Gene3D" id="1.10.287.950">
    <property type="entry name" value="Methyl-accepting chemotaxis protein"/>
    <property type="match status" value="1"/>
</dbReference>
<comment type="similarity">
    <text evidence="6">Belongs to the methyl-accepting chemotaxis (MCP) protein family.</text>
</comment>
<dbReference type="FunFam" id="1.10.287.950:FF:000001">
    <property type="entry name" value="Methyl-accepting chemotaxis sensory transducer"/>
    <property type="match status" value="1"/>
</dbReference>
<organism evidence="13 14">
    <name type="scientific">Vibrio panuliri</name>
    <dbReference type="NCBI Taxonomy" id="1381081"/>
    <lineage>
        <taxon>Bacteria</taxon>
        <taxon>Pseudomonadati</taxon>
        <taxon>Pseudomonadota</taxon>
        <taxon>Gammaproteobacteria</taxon>
        <taxon>Vibrionales</taxon>
        <taxon>Vibrionaceae</taxon>
        <taxon>Vibrio</taxon>
    </lineage>
</organism>
<evidence type="ECO:0000259" key="11">
    <source>
        <dbReference type="PROSITE" id="PS50111"/>
    </source>
</evidence>
<dbReference type="InterPro" id="IPR004089">
    <property type="entry name" value="MCPsignal_dom"/>
</dbReference>
<accession>A0A1Q9HF70</accession>
<gene>
    <name evidence="13" type="ORF">BIY22_09485</name>
</gene>
<dbReference type="SMART" id="SM00283">
    <property type="entry name" value="MA"/>
    <property type="match status" value="1"/>
</dbReference>
<keyword evidence="3 10" id="KW-1133">Transmembrane helix</keyword>
<comment type="subcellular location">
    <subcellularLocation>
        <location evidence="1">Membrane</location>
        <topology evidence="1">Multi-pass membrane protein</topology>
    </subcellularLocation>
</comment>
<feature type="domain" description="HAMP" evidence="12">
    <location>
        <begin position="308"/>
        <end position="362"/>
    </location>
</feature>
<feature type="domain" description="Methyl-accepting transducer" evidence="11">
    <location>
        <begin position="367"/>
        <end position="603"/>
    </location>
</feature>
<dbReference type="PANTHER" id="PTHR32089:SF119">
    <property type="entry name" value="METHYL-ACCEPTING CHEMOTAXIS PROTEIN CTPL"/>
    <property type="match status" value="1"/>
</dbReference>
<reference evidence="13 14" key="1">
    <citation type="submission" date="2016-09" db="EMBL/GenBank/DDBJ databases">
        <title>Genomic Taxonomy of the Vibrionaceae.</title>
        <authorList>
            <person name="Gonzalez-Castillo A."/>
            <person name="Gomez-Gil B."/>
            <person name="Enciso-Ibarra K."/>
        </authorList>
    </citation>
    <scope>NUCLEOTIDE SEQUENCE [LARGE SCALE GENOMIC DNA]</scope>
    <source>
        <strain evidence="13 14">CAIM 703</strain>
    </source>
</reference>
<feature type="transmembrane region" description="Helical" evidence="10">
    <location>
        <begin position="30"/>
        <end position="47"/>
    </location>
</feature>
<keyword evidence="4 10" id="KW-0472">Membrane</keyword>
<dbReference type="Pfam" id="PF00015">
    <property type="entry name" value="MCPsignal"/>
    <property type="match status" value="1"/>
</dbReference>
<dbReference type="SUPFAM" id="SSF58104">
    <property type="entry name" value="Methyl-accepting chemotaxis protein (MCP) signaling domain"/>
    <property type="match status" value="1"/>
</dbReference>
<dbReference type="Pfam" id="PF00672">
    <property type="entry name" value="HAMP"/>
    <property type="match status" value="1"/>
</dbReference>
<evidence type="ECO:0000256" key="2">
    <source>
        <dbReference type="ARBA" id="ARBA00022692"/>
    </source>
</evidence>
<dbReference type="GO" id="GO:0006935">
    <property type="term" value="P:chemotaxis"/>
    <property type="evidence" value="ECO:0007669"/>
    <property type="project" value="UniProtKB-ARBA"/>
</dbReference>
<sequence length="639" mass="70903">MFQGTQAPPAPSVNTKPLRLLDRFSIKTKLLTINVILLIGVICYGFFEQYSLNNMHELELASVENAEAEIDLLTLRRHEKDFIARHDIKYQQRFDQTFTQLTERLQQLDQRITTHGLPLDGRMNTISETLEQYGIKFQQLVTQIELIDSKTSGKSLIDKLTSSRSQLRQNVINLDSLEAKVALSELMEKDFHYLAYPSEQTELELSQSQQTFYQQFAYLSNLQEAFDRYQTDLVNLFSANAQLGLTPNQGIRGDLRRTVHTTEQEILSLQGDIESSILLAADKVKIQLHIFGGLLALILSGLLMLIGRNILGRIQSIKSMMHDIAQGNGDLTVRMNASGNDELAQLANSFDSFTCKLHQLIKDVASAKEVLDQSASMSTQASNRSMSNAEQQKIESESVATAINELVHTSNEITSNIEQAAVSASNMKDASQLARDITQQASASMQALSGDIANSQQLIEQLEDQSRQINSVISTIQGIAEQTNLLALNAAIEAARAGEHGRGFAVVADEVRDLSMKTDNSTRQIESTITNLSSQIHSTVAIMAASQEQAEATMQDTHKVVDAIDSVNQQIEELFNMNTQIATASEEQSMVSGEIDRNITHIASLASDTFTEVQDSVKYSTQVQEVNQKLGSLVAMFRY</sequence>
<keyword evidence="5 7" id="KW-0807">Transducer</keyword>
<proteinExistence type="inferred from homology"/>
<feature type="coiled-coil region" evidence="8">
    <location>
        <begin position="445"/>
        <end position="472"/>
    </location>
</feature>
<dbReference type="Proteomes" id="UP000186313">
    <property type="component" value="Unassembled WGS sequence"/>
</dbReference>
<dbReference type="CDD" id="cd06225">
    <property type="entry name" value="HAMP"/>
    <property type="match status" value="1"/>
</dbReference>
<comment type="caution">
    <text evidence="13">The sequence shown here is derived from an EMBL/GenBank/DDBJ whole genome shotgun (WGS) entry which is preliminary data.</text>
</comment>
<feature type="compositionally biased region" description="Polar residues" evidence="9">
    <location>
        <begin position="375"/>
        <end position="391"/>
    </location>
</feature>
<dbReference type="AlphaFoldDB" id="A0A1Q9HF70"/>
<keyword evidence="8" id="KW-0175">Coiled coil</keyword>
<dbReference type="EMBL" id="MJMJ01000023">
    <property type="protein sequence ID" value="OLQ88383.1"/>
    <property type="molecule type" value="Genomic_DNA"/>
</dbReference>
<dbReference type="GO" id="GO:0016020">
    <property type="term" value="C:membrane"/>
    <property type="evidence" value="ECO:0007669"/>
    <property type="project" value="UniProtKB-SubCell"/>
</dbReference>
<feature type="region of interest" description="Disordered" evidence="9">
    <location>
        <begin position="375"/>
        <end position="394"/>
    </location>
</feature>
<evidence type="ECO:0000256" key="6">
    <source>
        <dbReference type="ARBA" id="ARBA00029447"/>
    </source>
</evidence>
<evidence type="ECO:0000256" key="4">
    <source>
        <dbReference type="ARBA" id="ARBA00023136"/>
    </source>
</evidence>
<evidence type="ECO:0000256" key="8">
    <source>
        <dbReference type="SAM" id="Coils"/>
    </source>
</evidence>
<evidence type="ECO:0000256" key="3">
    <source>
        <dbReference type="ARBA" id="ARBA00022989"/>
    </source>
</evidence>
<dbReference type="Gene3D" id="6.10.340.10">
    <property type="match status" value="1"/>
</dbReference>